<evidence type="ECO:0000256" key="2">
    <source>
        <dbReference type="SAM" id="Phobius"/>
    </source>
</evidence>
<gene>
    <name evidence="3" type="ORF">BEN30_04295</name>
</gene>
<feature type="transmembrane region" description="Helical" evidence="2">
    <location>
        <begin position="34"/>
        <end position="56"/>
    </location>
</feature>
<evidence type="ECO:0000313" key="3">
    <source>
        <dbReference type="EMBL" id="OEJ69304.1"/>
    </source>
</evidence>
<keyword evidence="2" id="KW-1133">Transmembrane helix</keyword>
<dbReference type="RefSeq" id="WP_069956768.1">
    <property type="nucleotide sequence ID" value="NZ_MCGG01000008.1"/>
</dbReference>
<dbReference type="Proteomes" id="UP000095347">
    <property type="component" value="Unassembled WGS sequence"/>
</dbReference>
<keyword evidence="4" id="KW-1185">Reference proteome</keyword>
<protein>
    <submittedName>
        <fullName evidence="3">Uncharacterized protein</fullName>
    </submittedName>
</protein>
<keyword evidence="2" id="KW-0812">Transmembrane</keyword>
<proteinExistence type="predicted"/>
<dbReference type="EMBL" id="MCGG01000008">
    <property type="protein sequence ID" value="OEJ69304.1"/>
    <property type="molecule type" value="Genomic_DNA"/>
</dbReference>
<evidence type="ECO:0000256" key="1">
    <source>
        <dbReference type="SAM" id="MobiDB-lite"/>
    </source>
</evidence>
<name>A0A1E5QBI4_9PROT</name>
<dbReference type="STRING" id="28181.BEN30_04295"/>
<dbReference type="AlphaFoldDB" id="A0A1E5QBI4"/>
<sequence>MMHNANHSTKRQIAFRNGSHNRPKVRAKAAQAPAFGPVLMVLGFVSLAVLAFASWIQTPALSF</sequence>
<comment type="caution">
    <text evidence="3">The sequence shown here is derived from an EMBL/GenBank/DDBJ whole genome shotgun (WGS) entry which is preliminary data.</text>
</comment>
<evidence type="ECO:0000313" key="4">
    <source>
        <dbReference type="Proteomes" id="UP000095347"/>
    </source>
</evidence>
<feature type="region of interest" description="Disordered" evidence="1">
    <location>
        <begin position="1"/>
        <end position="22"/>
    </location>
</feature>
<reference evidence="4" key="1">
    <citation type="submission" date="2016-07" db="EMBL/GenBank/DDBJ databases">
        <authorList>
            <person name="Florea S."/>
            <person name="Webb J.S."/>
            <person name="Jaromczyk J."/>
            <person name="Schardl C.L."/>
        </authorList>
    </citation>
    <scope>NUCLEOTIDE SEQUENCE [LARGE SCALE GENOMIC DNA]</scope>
    <source>
        <strain evidence="4">MV-1</strain>
    </source>
</reference>
<organism evidence="3 4">
    <name type="scientific">Magnetovibrio blakemorei</name>
    <dbReference type="NCBI Taxonomy" id="28181"/>
    <lineage>
        <taxon>Bacteria</taxon>
        <taxon>Pseudomonadati</taxon>
        <taxon>Pseudomonadota</taxon>
        <taxon>Alphaproteobacteria</taxon>
        <taxon>Rhodospirillales</taxon>
        <taxon>Magnetovibrionaceae</taxon>
        <taxon>Magnetovibrio</taxon>
    </lineage>
</organism>
<keyword evidence="2" id="KW-0472">Membrane</keyword>
<accession>A0A1E5QBI4</accession>